<comment type="similarity">
    <text evidence="4">Belongs to the cyclic nucleotide phosphodiesterase class-III family.</text>
</comment>
<evidence type="ECO:0000259" key="5">
    <source>
        <dbReference type="Pfam" id="PF00149"/>
    </source>
</evidence>
<feature type="domain" description="Calcineurin-like phosphoesterase" evidence="5">
    <location>
        <begin position="27"/>
        <end position="232"/>
    </location>
</feature>
<dbReference type="InterPro" id="IPR050884">
    <property type="entry name" value="CNP_phosphodiesterase-III"/>
</dbReference>
<evidence type="ECO:0000256" key="1">
    <source>
        <dbReference type="ARBA" id="ARBA00022723"/>
    </source>
</evidence>
<dbReference type="GO" id="GO:0046872">
    <property type="term" value="F:metal ion binding"/>
    <property type="evidence" value="ECO:0007669"/>
    <property type="project" value="UniProtKB-KW"/>
</dbReference>
<keyword evidence="2" id="KW-0378">Hydrolase</keyword>
<dbReference type="Proteomes" id="UP000272015">
    <property type="component" value="Unassembled WGS sequence"/>
</dbReference>
<dbReference type="InterPro" id="IPR004843">
    <property type="entry name" value="Calcineurin-like_PHP"/>
</dbReference>
<proteinExistence type="inferred from homology"/>
<dbReference type="InterPro" id="IPR029052">
    <property type="entry name" value="Metallo-depent_PP-like"/>
</dbReference>
<evidence type="ECO:0000313" key="7">
    <source>
        <dbReference type="Proteomes" id="UP000272015"/>
    </source>
</evidence>
<dbReference type="GO" id="GO:0016787">
    <property type="term" value="F:hydrolase activity"/>
    <property type="evidence" value="ECO:0007669"/>
    <property type="project" value="UniProtKB-KW"/>
</dbReference>
<keyword evidence="7" id="KW-1185">Reference proteome</keyword>
<name>A0A3A5MBH8_9MICO</name>
<dbReference type="Pfam" id="PF00149">
    <property type="entry name" value="Metallophos"/>
    <property type="match status" value="1"/>
</dbReference>
<dbReference type="RefSeq" id="WP_119976653.1">
    <property type="nucleotide sequence ID" value="NZ_JBHSQA010000002.1"/>
</dbReference>
<gene>
    <name evidence="6" type="ORF">D6T64_21135</name>
</gene>
<protein>
    <submittedName>
        <fullName evidence="6">Phosphodiesterase</fullName>
    </submittedName>
</protein>
<dbReference type="Gene3D" id="3.60.21.10">
    <property type="match status" value="1"/>
</dbReference>
<accession>A0A3A5MBH8</accession>
<keyword evidence="3" id="KW-0408">Iron</keyword>
<evidence type="ECO:0000256" key="3">
    <source>
        <dbReference type="ARBA" id="ARBA00023004"/>
    </source>
</evidence>
<comment type="caution">
    <text evidence="6">The sequence shown here is derived from an EMBL/GenBank/DDBJ whole genome shotgun (WGS) entry which is preliminary data.</text>
</comment>
<keyword evidence="1" id="KW-0479">Metal-binding</keyword>
<evidence type="ECO:0000256" key="4">
    <source>
        <dbReference type="ARBA" id="ARBA00025742"/>
    </source>
</evidence>
<evidence type="ECO:0000313" key="6">
    <source>
        <dbReference type="EMBL" id="RJT84659.1"/>
    </source>
</evidence>
<dbReference type="PANTHER" id="PTHR42988:SF2">
    <property type="entry name" value="CYCLIC NUCLEOTIDE PHOSPHODIESTERASE CBUA0032-RELATED"/>
    <property type="match status" value="1"/>
</dbReference>
<reference evidence="6 7" key="1">
    <citation type="submission" date="2018-09" db="EMBL/GenBank/DDBJ databases">
        <title>Novel species of Cryobacterium.</title>
        <authorList>
            <person name="Liu Q."/>
            <person name="Xin Y.-H."/>
        </authorList>
    </citation>
    <scope>NUCLEOTIDE SEQUENCE [LARGE SCALE GENOMIC DNA]</scope>
    <source>
        <strain evidence="6 7">Hh39</strain>
    </source>
</reference>
<organism evidence="6 7">
    <name type="scientific">Cryobacterium melibiosiphilum</name>
    <dbReference type="NCBI Taxonomy" id="995039"/>
    <lineage>
        <taxon>Bacteria</taxon>
        <taxon>Bacillati</taxon>
        <taxon>Actinomycetota</taxon>
        <taxon>Actinomycetes</taxon>
        <taxon>Micrococcales</taxon>
        <taxon>Microbacteriaceae</taxon>
        <taxon>Cryobacterium</taxon>
    </lineage>
</organism>
<dbReference type="PANTHER" id="PTHR42988">
    <property type="entry name" value="PHOSPHOHYDROLASE"/>
    <property type="match status" value="1"/>
</dbReference>
<sequence>MPNDASPPTERAPHVQLGQHPAATHLLVHLSDTHFLAEAAPLYGSVDTDSTVVRALAQIDRLGLRPDALVFTGDIADRGQPDAYRRIRALVDTAATRWGSAVVWVMGNHDDRAAFRADLLGRPAEGKAVSTGPNTPPAPVDSSVTVNGLRLIALDTSVPGYHHGELTDAQLGWLARQLQEPAPHGTILALHHPPIASPIGLMTVLELREQHRLARVVAGSDIRSILGGHLHYGTHGLFAGIPVSVAAATCYTMDLTAPHRQLTGVNGGQSLHLVHVYAPSTGGGIVHSQVPIGDFTTVTHLDAALLARIEALSPAGRLDAFSRQR</sequence>
<evidence type="ECO:0000256" key="2">
    <source>
        <dbReference type="ARBA" id="ARBA00022801"/>
    </source>
</evidence>
<dbReference type="EMBL" id="QZVS01000097">
    <property type="protein sequence ID" value="RJT84659.1"/>
    <property type="molecule type" value="Genomic_DNA"/>
</dbReference>
<dbReference type="SUPFAM" id="SSF56300">
    <property type="entry name" value="Metallo-dependent phosphatases"/>
    <property type="match status" value="1"/>
</dbReference>
<dbReference type="OrthoDB" id="5241795at2"/>
<dbReference type="AlphaFoldDB" id="A0A3A5MBH8"/>